<sequence>MMIGGEDEYHCFLCIPLRAGDWDDNTEYSGILWYNRVYELSGDWWRQVDVLNYFGWKAVYDAVDL</sequence>
<dbReference type="EMBL" id="QLLI01000024">
    <property type="protein sequence ID" value="RAI84759.1"/>
    <property type="molecule type" value="Genomic_DNA"/>
</dbReference>
<dbReference type="EMBL" id="QGTZ01000001">
    <property type="protein sequence ID" value="PWW45310.1"/>
    <property type="molecule type" value="Genomic_DNA"/>
</dbReference>
<name>A0A855YHS7_9BACL</name>
<dbReference type="AlphaFoldDB" id="A0A855YHS7"/>
<reference evidence="1 3" key="1">
    <citation type="submission" date="2018-05" db="EMBL/GenBank/DDBJ databases">
        <title>Freshwater and sediment microbial communities from various areas in North America, analyzing microbe dynamics in response to fracking.</title>
        <authorList>
            <person name="Lamendella R."/>
        </authorList>
    </citation>
    <scope>NUCLEOTIDE SEQUENCE [LARGE SCALE GENOMIC DNA]</scope>
    <source>
        <strain evidence="1 3">DB-3</strain>
        <strain evidence="2 4">NG-13</strain>
    </source>
</reference>
<evidence type="ECO:0000313" key="4">
    <source>
        <dbReference type="Proteomes" id="UP000248827"/>
    </source>
</evidence>
<dbReference type="Proteomes" id="UP000248827">
    <property type="component" value="Unassembled WGS sequence"/>
</dbReference>
<evidence type="ECO:0000313" key="2">
    <source>
        <dbReference type="EMBL" id="RAI84759.1"/>
    </source>
</evidence>
<organism evidence="1 3">
    <name type="scientific">Paenibacillus pabuli</name>
    <dbReference type="NCBI Taxonomy" id="1472"/>
    <lineage>
        <taxon>Bacteria</taxon>
        <taxon>Bacillati</taxon>
        <taxon>Bacillota</taxon>
        <taxon>Bacilli</taxon>
        <taxon>Bacillales</taxon>
        <taxon>Paenibacillaceae</taxon>
        <taxon>Paenibacillus</taxon>
    </lineage>
</organism>
<keyword evidence="4" id="KW-1185">Reference proteome</keyword>
<evidence type="ECO:0000313" key="3">
    <source>
        <dbReference type="Proteomes" id="UP000247078"/>
    </source>
</evidence>
<comment type="caution">
    <text evidence="1">The sequence shown here is derived from an EMBL/GenBank/DDBJ whole genome shotgun (WGS) entry which is preliminary data.</text>
</comment>
<gene>
    <name evidence="2" type="ORF">DET54_12440</name>
    <name evidence="1" type="ORF">DET56_101517</name>
</gene>
<dbReference type="Proteomes" id="UP000247078">
    <property type="component" value="Unassembled WGS sequence"/>
</dbReference>
<accession>A0A855YHS7</accession>
<dbReference type="RefSeq" id="WP_109998106.1">
    <property type="nucleotide sequence ID" value="NZ_QGTZ01000001.1"/>
</dbReference>
<proteinExistence type="predicted"/>
<evidence type="ECO:0000313" key="1">
    <source>
        <dbReference type="EMBL" id="PWW45310.1"/>
    </source>
</evidence>
<protein>
    <submittedName>
        <fullName evidence="1">Uncharacterized protein</fullName>
    </submittedName>
</protein>